<evidence type="ECO:0000256" key="4">
    <source>
        <dbReference type="SAM" id="MobiDB-lite"/>
    </source>
</evidence>
<evidence type="ECO:0000259" key="5">
    <source>
        <dbReference type="SMART" id="SM00249"/>
    </source>
</evidence>
<dbReference type="GO" id="GO:0008270">
    <property type="term" value="F:zinc ion binding"/>
    <property type="evidence" value="ECO:0007669"/>
    <property type="project" value="UniProtKB-KW"/>
</dbReference>
<dbReference type="EMBL" id="CAJQZP010000885">
    <property type="protein sequence ID" value="CAG4992044.1"/>
    <property type="molecule type" value="Genomic_DNA"/>
</dbReference>
<dbReference type="OrthoDB" id="7490061at2759"/>
<comment type="caution">
    <text evidence="6">The sequence shown here is derived from an EMBL/GenBank/DDBJ whole genome shotgun (WGS) entry which is preliminary data.</text>
</comment>
<reference evidence="6" key="1">
    <citation type="submission" date="2021-04" db="EMBL/GenBank/DDBJ databases">
        <authorList>
            <person name="Tunstrom K."/>
        </authorList>
    </citation>
    <scope>NUCLEOTIDE SEQUENCE</scope>
</reference>
<dbReference type="Proteomes" id="UP000691718">
    <property type="component" value="Unassembled WGS sequence"/>
</dbReference>
<dbReference type="InterPro" id="IPR001965">
    <property type="entry name" value="Znf_PHD"/>
</dbReference>
<feature type="domain" description="Zinc finger PHD-type" evidence="5">
    <location>
        <begin position="10"/>
        <end position="62"/>
    </location>
</feature>
<dbReference type="AlphaFoldDB" id="A0A8S3X1T1"/>
<keyword evidence="7" id="KW-1185">Reference proteome</keyword>
<evidence type="ECO:0000256" key="1">
    <source>
        <dbReference type="ARBA" id="ARBA00022723"/>
    </source>
</evidence>
<evidence type="ECO:0000313" key="6">
    <source>
        <dbReference type="EMBL" id="CAG4992044.1"/>
    </source>
</evidence>
<keyword evidence="2" id="KW-0863">Zinc-finger</keyword>
<feature type="region of interest" description="Disordered" evidence="4">
    <location>
        <begin position="94"/>
        <end position="113"/>
    </location>
</feature>
<accession>A0A8S3X1T1</accession>
<proteinExistence type="predicted"/>
<dbReference type="SMART" id="SM00249">
    <property type="entry name" value="PHD"/>
    <property type="match status" value="1"/>
</dbReference>
<dbReference type="CDD" id="cd15489">
    <property type="entry name" value="PHD_SF"/>
    <property type="match status" value="1"/>
</dbReference>
<evidence type="ECO:0000256" key="2">
    <source>
        <dbReference type="ARBA" id="ARBA00022771"/>
    </source>
</evidence>
<sequence length="164" mass="18934">MEQQTHLKKCCFKCKSIIENRQFTICSVCNNIYHIDCANITFARFRIWTNETKKSWRCFKCTKSKKNTVLSPSLEKDTLNITIRKKRTVETLKSNDMNAFDSEPPNSSPETGQTLLPKEKLLAKLLSMELPAESLNNSFQSLEDLSHSLELVNELDIVSKEHMM</sequence>
<keyword evidence="3" id="KW-0862">Zinc</keyword>
<evidence type="ECO:0000313" key="7">
    <source>
        <dbReference type="Proteomes" id="UP000691718"/>
    </source>
</evidence>
<keyword evidence="1" id="KW-0479">Metal-binding</keyword>
<name>A0A8S3X1T1_PARAO</name>
<organism evidence="6 7">
    <name type="scientific">Parnassius apollo</name>
    <name type="common">Apollo butterfly</name>
    <name type="synonym">Papilio apollo</name>
    <dbReference type="NCBI Taxonomy" id="110799"/>
    <lineage>
        <taxon>Eukaryota</taxon>
        <taxon>Metazoa</taxon>
        <taxon>Ecdysozoa</taxon>
        <taxon>Arthropoda</taxon>
        <taxon>Hexapoda</taxon>
        <taxon>Insecta</taxon>
        <taxon>Pterygota</taxon>
        <taxon>Neoptera</taxon>
        <taxon>Endopterygota</taxon>
        <taxon>Lepidoptera</taxon>
        <taxon>Glossata</taxon>
        <taxon>Ditrysia</taxon>
        <taxon>Papilionoidea</taxon>
        <taxon>Papilionidae</taxon>
        <taxon>Parnassiinae</taxon>
        <taxon>Parnassini</taxon>
        <taxon>Parnassius</taxon>
        <taxon>Parnassius</taxon>
    </lineage>
</organism>
<gene>
    <name evidence="6" type="ORF">PAPOLLO_LOCUS12234</name>
</gene>
<feature type="compositionally biased region" description="Polar residues" evidence="4">
    <location>
        <begin position="104"/>
        <end position="113"/>
    </location>
</feature>
<protein>
    <submittedName>
        <fullName evidence="6">(apollo) hypothetical protein</fullName>
    </submittedName>
</protein>
<evidence type="ECO:0000256" key="3">
    <source>
        <dbReference type="ARBA" id="ARBA00022833"/>
    </source>
</evidence>